<dbReference type="InterPro" id="IPR050641">
    <property type="entry name" value="RIFMO-like"/>
</dbReference>
<feature type="region of interest" description="Disordered" evidence="5">
    <location>
        <begin position="409"/>
        <end position="433"/>
    </location>
</feature>
<dbReference type="EMBL" id="JARIHO010000067">
    <property type="protein sequence ID" value="KAJ7314441.1"/>
    <property type="molecule type" value="Genomic_DNA"/>
</dbReference>
<keyword evidence="8" id="KW-1185">Reference proteome</keyword>
<dbReference type="InterPro" id="IPR036188">
    <property type="entry name" value="FAD/NAD-bd_sf"/>
</dbReference>
<evidence type="ECO:0000256" key="4">
    <source>
        <dbReference type="ARBA" id="ARBA00023002"/>
    </source>
</evidence>
<sequence length="569" mass="61696">MNTSTHTDSNPKILIAGAGPSGLVLALALRRLGISVRIIEKAPTPALGQRGFGIQPRTQELFHALGVLADIQKHARSLPPMRSYVLPGGIVPLKTFHMTPVVDPTPDRPFVELLTLGQDVLEGVLRAALKETYSCEVEFETQLVSFTQDAGGVDAVIVKGDAVPGQDDTQRFDFLVGADGARGIVRKHLGLSFLGESRPSVKFIIADVRVEGIDEDHWHLWGDPKADSVLLRPTGIPGLFGLVVILAGSDIDYETVMKDHTVLQNTINTITGRLDLNLTEVVWIRQWTPNIRMTDTFSVGRCFLVGDAAHVHSPTGGQGLNTSAQDSFNLAWKLALVVQSYAPMTLLDSYNDERLPVIAEMLQKSTGLLDKTVGETNITGDTSRWDRGGALLMFDINYRWSPIVVNEQVEDRDDTTTPAAPRDPYGTYNNGLKAGDRAPDASELRDIPGGTVGLFNDVFDFSCHTVLVFSAATDPERYDALLTQLARYPRGLVRCVAVLTAGAGTSGEKIARVGTGIRVLEDTKGHAYASYHGRFEGGCDIVAVRPDGIIGAAVRSPEALERYFAQIFA</sequence>
<organism evidence="7 8">
    <name type="scientific">Mycena albidolilacea</name>
    <dbReference type="NCBI Taxonomy" id="1033008"/>
    <lineage>
        <taxon>Eukaryota</taxon>
        <taxon>Fungi</taxon>
        <taxon>Dikarya</taxon>
        <taxon>Basidiomycota</taxon>
        <taxon>Agaricomycotina</taxon>
        <taxon>Agaricomycetes</taxon>
        <taxon>Agaricomycetidae</taxon>
        <taxon>Agaricales</taxon>
        <taxon>Marasmiineae</taxon>
        <taxon>Mycenaceae</taxon>
        <taxon>Mycena</taxon>
    </lineage>
</organism>
<gene>
    <name evidence="7" type="ORF">DFH08DRAFT_790928</name>
</gene>
<dbReference type="AlphaFoldDB" id="A0AAD7ED97"/>
<evidence type="ECO:0000313" key="7">
    <source>
        <dbReference type="EMBL" id="KAJ7314441.1"/>
    </source>
</evidence>
<feature type="domain" description="FAD-binding" evidence="6">
    <location>
        <begin position="12"/>
        <end position="364"/>
    </location>
</feature>
<keyword evidence="4" id="KW-0560">Oxidoreductase</keyword>
<dbReference type="Gene3D" id="3.50.50.60">
    <property type="entry name" value="FAD/NAD(P)-binding domain"/>
    <property type="match status" value="1"/>
</dbReference>
<evidence type="ECO:0000256" key="1">
    <source>
        <dbReference type="ARBA" id="ARBA00001974"/>
    </source>
</evidence>
<evidence type="ECO:0000256" key="2">
    <source>
        <dbReference type="ARBA" id="ARBA00022630"/>
    </source>
</evidence>
<keyword evidence="2" id="KW-0285">Flavoprotein</keyword>
<comment type="cofactor">
    <cofactor evidence="1">
        <name>FAD</name>
        <dbReference type="ChEBI" id="CHEBI:57692"/>
    </cofactor>
</comment>
<dbReference type="PANTHER" id="PTHR43004:SF19">
    <property type="entry name" value="BINDING MONOOXYGENASE, PUTATIVE (JCVI)-RELATED"/>
    <property type="match status" value="1"/>
</dbReference>
<dbReference type="Gene3D" id="3.30.70.2450">
    <property type="match status" value="1"/>
</dbReference>
<evidence type="ECO:0000256" key="3">
    <source>
        <dbReference type="ARBA" id="ARBA00022827"/>
    </source>
</evidence>
<comment type="caution">
    <text evidence="7">The sequence shown here is derived from an EMBL/GenBank/DDBJ whole genome shotgun (WGS) entry which is preliminary data.</text>
</comment>
<evidence type="ECO:0000259" key="6">
    <source>
        <dbReference type="Pfam" id="PF01494"/>
    </source>
</evidence>
<dbReference type="PRINTS" id="PR00420">
    <property type="entry name" value="RNGMNOXGNASE"/>
</dbReference>
<dbReference type="Pfam" id="PF01494">
    <property type="entry name" value="FAD_binding_3"/>
    <property type="match status" value="1"/>
</dbReference>
<dbReference type="InterPro" id="IPR002938">
    <property type="entry name" value="FAD-bd"/>
</dbReference>
<dbReference type="Proteomes" id="UP001218218">
    <property type="component" value="Unassembled WGS sequence"/>
</dbReference>
<reference evidence="7" key="1">
    <citation type="submission" date="2023-03" db="EMBL/GenBank/DDBJ databases">
        <title>Massive genome expansion in bonnet fungi (Mycena s.s.) driven by repeated elements and novel gene families across ecological guilds.</title>
        <authorList>
            <consortium name="Lawrence Berkeley National Laboratory"/>
            <person name="Harder C.B."/>
            <person name="Miyauchi S."/>
            <person name="Viragh M."/>
            <person name="Kuo A."/>
            <person name="Thoen E."/>
            <person name="Andreopoulos B."/>
            <person name="Lu D."/>
            <person name="Skrede I."/>
            <person name="Drula E."/>
            <person name="Henrissat B."/>
            <person name="Morin E."/>
            <person name="Kohler A."/>
            <person name="Barry K."/>
            <person name="LaButti K."/>
            <person name="Morin E."/>
            <person name="Salamov A."/>
            <person name="Lipzen A."/>
            <person name="Mereny Z."/>
            <person name="Hegedus B."/>
            <person name="Baldrian P."/>
            <person name="Stursova M."/>
            <person name="Weitz H."/>
            <person name="Taylor A."/>
            <person name="Grigoriev I.V."/>
            <person name="Nagy L.G."/>
            <person name="Martin F."/>
            <person name="Kauserud H."/>
        </authorList>
    </citation>
    <scope>NUCLEOTIDE SEQUENCE</scope>
    <source>
        <strain evidence="7">CBHHK002</strain>
    </source>
</reference>
<dbReference type="GO" id="GO:0071949">
    <property type="term" value="F:FAD binding"/>
    <property type="evidence" value="ECO:0007669"/>
    <property type="project" value="InterPro"/>
</dbReference>
<evidence type="ECO:0000256" key="5">
    <source>
        <dbReference type="SAM" id="MobiDB-lite"/>
    </source>
</evidence>
<accession>A0AAD7ED97</accession>
<dbReference type="Gene3D" id="3.40.30.120">
    <property type="match status" value="1"/>
</dbReference>
<evidence type="ECO:0000313" key="8">
    <source>
        <dbReference type="Proteomes" id="UP001218218"/>
    </source>
</evidence>
<dbReference type="GO" id="GO:0016709">
    <property type="term" value="F:oxidoreductase activity, acting on paired donors, with incorporation or reduction of molecular oxygen, NAD(P)H as one donor, and incorporation of one atom of oxygen"/>
    <property type="evidence" value="ECO:0007669"/>
    <property type="project" value="UniProtKB-ARBA"/>
</dbReference>
<dbReference type="PANTHER" id="PTHR43004">
    <property type="entry name" value="TRK SYSTEM POTASSIUM UPTAKE PROTEIN"/>
    <property type="match status" value="1"/>
</dbReference>
<proteinExistence type="predicted"/>
<keyword evidence="3" id="KW-0274">FAD</keyword>
<dbReference type="SUPFAM" id="SSF51905">
    <property type="entry name" value="FAD/NAD(P)-binding domain"/>
    <property type="match status" value="1"/>
</dbReference>
<name>A0AAD7ED97_9AGAR</name>
<protein>
    <submittedName>
        <fullName evidence="7">FAD binding domain-containing protein</fullName>
    </submittedName>
</protein>